<dbReference type="EMBL" id="VFOZ01000001">
    <property type="protein sequence ID" value="TQL98262.1"/>
    <property type="molecule type" value="Genomic_DNA"/>
</dbReference>
<dbReference type="NCBIfam" id="TIGR01552">
    <property type="entry name" value="phd_fam"/>
    <property type="match status" value="1"/>
</dbReference>
<organism evidence="3 4">
    <name type="scientific">Actinoallomurus bryophytorum</name>
    <dbReference type="NCBI Taxonomy" id="1490222"/>
    <lineage>
        <taxon>Bacteria</taxon>
        <taxon>Bacillati</taxon>
        <taxon>Actinomycetota</taxon>
        <taxon>Actinomycetes</taxon>
        <taxon>Streptosporangiales</taxon>
        <taxon>Thermomonosporaceae</taxon>
        <taxon>Actinoallomurus</taxon>
    </lineage>
</organism>
<dbReference type="SUPFAM" id="SSF143120">
    <property type="entry name" value="YefM-like"/>
    <property type="match status" value="1"/>
</dbReference>
<proteinExistence type="inferred from homology"/>
<dbReference type="RefSeq" id="WP_246121739.1">
    <property type="nucleotide sequence ID" value="NZ_VFOZ01000001.1"/>
</dbReference>
<reference evidence="3 4" key="1">
    <citation type="submission" date="2019-06" db="EMBL/GenBank/DDBJ databases">
        <title>Sequencing the genomes of 1000 actinobacteria strains.</title>
        <authorList>
            <person name="Klenk H.-P."/>
        </authorList>
    </citation>
    <scope>NUCLEOTIDE SEQUENCE [LARGE SCALE GENOMIC DNA]</scope>
    <source>
        <strain evidence="3 4">DSM 102200</strain>
    </source>
</reference>
<evidence type="ECO:0000256" key="2">
    <source>
        <dbReference type="RuleBase" id="RU362080"/>
    </source>
</evidence>
<dbReference type="AlphaFoldDB" id="A0A543CME2"/>
<sequence length="97" mass="11427">MTLTNEREPGQRWQVQEAKQRFSEVLRKAHDEGPQIITRHGEEVAIIIDMDEYRHGTGARMSFHDYLVSGPPFPDDFDELIERDKDYGRDVSFLFEE</sequence>
<evidence type="ECO:0000313" key="3">
    <source>
        <dbReference type="EMBL" id="TQL98262.1"/>
    </source>
</evidence>
<accession>A0A543CME2</accession>
<comment type="similarity">
    <text evidence="1 2">Belongs to the phD/YefM antitoxin family.</text>
</comment>
<dbReference type="Proteomes" id="UP000316096">
    <property type="component" value="Unassembled WGS sequence"/>
</dbReference>
<gene>
    <name evidence="3" type="ORF">FB559_3885</name>
</gene>
<name>A0A543CME2_9ACTN</name>
<evidence type="ECO:0000256" key="1">
    <source>
        <dbReference type="ARBA" id="ARBA00009981"/>
    </source>
</evidence>
<evidence type="ECO:0000313" key="4">
    <source>
        <dbReference type="Proteomes" id="UP000316096"/>
    </source>
</evidence>
<dbReference type="Pfam" id="PF02604">
    <property type="entry name" value="PhdYeFM_antitox"/>
    <property type="match status" value="1"/>
</dbReference>
<comment type="function">
    <text evidence="2">Antitoxin component of a type II toxin-antitoxin (TA) system.</text>
</comment>
<dbReference type="InterPro" id="IPR036165">
    <property type="entry name" value="YefM-like_sf"/>
</dbReference>
<dbReference type="InterPro" id="IPR006442">
    <property type="entry name" value="Antitoxin_Phd/YefM"/>
</dbReference>
<protein>
    <recommendedName>
        <fullName evidence="2">Antitoxin</fullName>
    </recommendedName>
</protein>
<dbReference type="Gene3D" id="3.40.1620.10">
    <property type="entry name" value="YefM-like domain"/>
    <property type="match status" value="1"/>
</dbReference>
<keyword evidence="4" id="KW-1185">Reference proteome</keyword>
<comment type="caution">
    <text evidence="3">The sequence shown here is derived from an EMBL/GenBank/DDBJ whole genome shotgun (WGS) entry which is preliminary data.</text>
</comment>